<dbReference type="Proteomes" id="UP001551658">
    <property type="component" value="Unassembled WGS sequence"/>
</dbReference>
<dbReference type="EMBL" id="JBFAIH010000012">
    <property type="protein sequence ID" value="MEV0365113.1"/>
    <property type="molecule type" value="Genomic_DNA"/>
</dbReference>
<dbReference type="RefSeq" id="WP_357981055.1">
    <property type="nucleotide sequence ID" value="NZ_JBFAIH010000012.1"/>
</dbReference>
<keyword evidence="4" id="KW-1185">Reference proteome</keyword>
<dbReference type="SUPFAM" id="SSF53474">
    <property type="entry name" value="alpha/beta-Hydrolases"/>
    <property type="match status" value="1"/>
</dbReference>
<dbReference type="InterPro" id="IPR000073">
    <property type="entry name" value="AB_hydrolase_1"/>
</dbReference>
<reference evidence="3 4" key="1">
    <citation type="submission" date="2024-06" db="EMBL/GenBank/DDBJ databases">
        <title>The Natural Products Discovery Center: Release of the First 8490 Sequenced Strains for Exploring Actinobacteria Biosynthetic Diversity.</title>
        <authorList>
            <person name="Kalkreuter E."/>
            <person name="Kautsar S.A."/>
            <person name="Yang D."/>
            <person name="Bader C.D."/>
            <person name="Teijaro C.N."/>
            <person name="Fluegel L."/>
            <person name="Davis C.M."/>
            <person name="Simpson J.R."/>
            <person name="Lauterbach L."/>
            <person name="Steele A.D."/>
            <person name="Gui C."/>
            <person name="Meng S."/>
            <person name="Li G."/>
            <person name="Viehrig K."/>
            <person name="Ye F."/>
            <person name="Su P."/>
            <person name="Kiefer A.F."/>
            <person name="Nichols A."/>
            <person name="Cepeda A.J."/>
            <person name="Yan W."/>
            <person name="Fan B."/>
            <person name="Jiang Y."/>
            <person name="Adhikari A."/>
            <person name="Zheng C.-J."/>
            <person name="Schuster L."/>
            <person name="Cowan T.M."/>
            <person name="Smanski M.J."/>
            <person name="Chevrette M.G."/>
            <person name="De Carvalho L.P.S."/>
            <person name="Shen B."/>
        </authorList>
    </citation>
    <scope>NUCLEOTIDE SEQUENCE [LARGE SCALE GENOMIC DNA]</scope>
    <source>
        <strain evidence="3 4">NPDC050671</strain>
    </source>
</reference>
<name>A0ABV3FC29_9NOCA</name>
<organism evidence="3 4">
    <name type="scientific">Nocardia fusca</name>
    <dbReference type="NCBI Taxonomy" id="941183"/>
    <lineage>
        <taxon>Bacteria</taxon>
        <taxon>Bacillati</taxon>
        <taxon>Actinomycetota</taxon>
        <taxon>Actinomycetes</taxon>
        <taxon>Mycobacteriales</taxon>
        <taxon>Nocardiaceae</taxon>
        <taxon>Nocardia</taxon>
    </lineage>
</organism>
<evidence type="ECO:0000313" key="4">
    <source>
        <dbReference type="Proteomes" id="UP001551658"/>
    </source>
</evidence>
<feature type="domain" description="AB hydrolase-1" evidence="2">
    <location>
        <begin position="29"/>
        <end position="280"/>
    </location>
</feature>
<keyword evidence="1 3" id="KW-0378">Hydrolase</keyword>
<accession>A0ABV3FC29</accession>
<dbReference type="PRINTS" id="PR00111">
    <property type="entry name" value="ABHYDROLASE"/>
</dbReference>
<sequence length="294" mass="32176">MGIRIPGFHYERIPVGDVRLNVAIAGSGPPIVLLHGFPQTHLAWRHIAADLAHDHQVVCPDLRGYGDSDKPAGEHGDRTYAKRTMAADVVELMRSLGHSRFALAGHDRGGLVAFRAGLDHPGTISHLAILDVLPAVNMWATLRGTAGVFAFHLYLLAQPTDLAERMIRADPDLFFGHFLDSWLHISEAIPADIRAEYLAAARAPDAIAAVCADYRASAAVDNADDEADRAQRRRLDMPVTALWQDPGEMVLPFDPAAIWAEWATDLRTATVKCGHFLPEEQPDTIIAALRDLIE</sequence>
<evidence type="ECO:0000259" key="2">
    <source>
        <dbReference type="Pfam" id="PF00561"/>
    </source>
</evidence>
<dbReference type="Gene3D" id="3.40.50.1820">
    <property type="entry name" value="alpha/beta hydrolase"/>
    <property type="match status" value="1"/>
</dbReference>
<dbReference type="Pfam" id="PF00561">
    <property type="entry name" value="Abhydrolase_1"/>
    <property type="match status" value="1"/>
</dbReference>
<dbReference type="PRINTS" id="PR00412">
    <property type="entry name" value="EPOXHYDRLASE"/>
</dbReference>
<evidence type="ECO:0000313" key="3">
    <source>
        <dbReference type="EMBL" id="MEV0365113.1"/>
    </source>
</evidence>
<dbReference type="PANTHER" id="PTHR43329">
    <property type="entry name" value="EPOXIDE HYDROLASE"/>
    <property type="match status" value="1"/>
</dbReference>
<protein>
    <submittedName>
        <fullName evidence="3">Alpha/beta hydrolase</fullName>
    </submittedName>
</protein>
<proteinExistence type="predicted"/>
<dbReference type="GO" id="GO:0016787">
    <property type="term" value="F:hydrolase activity"/>
    <property type="evidence" value="ECO:0007669"/>
    <property type="project" value="UniProtKB-KW"/>
</dbReference>
<dbReference type="InterPro" id="IPR000639">
    <property type="entry name" value="Epox_hydrolase-like"/>
</dbReference>
<gene>
    <name evidence="3" type="ORF">AB0H72_20665</name>
</gene>
<comment type="caution">
    <text evidence="3">The sequence shown here is derived from an EMBL/GenBank/DDBJ whole genome shotgun (WGS) entry which is preliminary data.</text>
</comment>
<evidence type="ECO:0000256" key="1">
    <source>
        <dbReference type="ARBA" id="ARBA00022801"/>
    </source>
</evidence>
<dbReference type="InterPro" id="IPR029058">
    <property type="entry name" value="AB_hydrolase_fold"/>
</dbReference>